<dbReference type="PANTHER" id="PTHR43591">
    <property type="entry name" value="METHYLTRANSFERASE"/>
    <property type="match status" value="1"/>
</dbReference>
<dbReference type="KEGG" id="fes:HER31_08690"/>
<accession>A0A6H1UCY6</accession>
<keyword evidence="2" id="KW-0808">Transferase</keyword>
<dbReference type="RefSeq" id="WP_168660206.1">
    <property type="nucleotide sequence ID" value="NZ_CP051180.1"/>
</dbReference>
<dbReference type="GO" id="GO:0032259">
    <property type="term" value="P:methylation"/>
    <property type="evidence" value="ECO:0007669"/>
    <property type="project" value="UniProtKB-KW"/>
</dbReference>
<name>A0A6H1UCY6_9GAMM</name>
<protein>
    <submittedName>
        <fullName evidence="2">Class I SAM-dependent methyltransferase</fullName>
    </submittedName>
</protein>
<evidence type="ECO:0000259" key="1">
    <source>
        <dbReference type="Pfam" id="PF08241"/>
    </source>
</evidence>
<dbReference type="EMBL" id="CP051180">
    <property type="protein sequence ID" value="QIZ76945.1"/>
    <property type="molecule type" value="Genomic_DNA"/>
</dbReference>
<feature type="domain" description="Methyltransferase type 11" evidence="1">
    <location>
        <begin position="43"/>
        <end position="127"/>
    </location>
</feature>
<dbReference type="InterPro" id="IPR013216">
    <property type="entry name" value="Methyltransf_11"/>
</dbReference>
<dbReference type="SUPFAM" id="SSF53335">
    <property type="entry name" value="S-adenosyl-L-methionine-dependent methyltransferases"/>
    <property type="match status" value="1"/>
</dbReference>
<dbReference type="Gene3D" id="3.40.50.150">
    <property type="entry name" value="Vaccinia Virus protein VP39"/>
    <property type="match status" value="1"/>
</dbReference>
<organism evidence="2 3">
    <name type="scientific">Ferrimonas lipolytica</name>
    <dbReference type="NCBI Taxonomy" id="2724191"/>
    <lineage>
        <taxon>Bacteria</taxon>
        <taxon>Pseudomonadati</taxon>
        <taxon>Pseudomonadota</taxon>
        <taxon>Gammaproteobacteria</taxon>
        <taxon>Alteromonadales</taxon>
        <taxon>Ferrimonadaceae</taxon>
        <taxon>Ferrimonas</taxon>
    </lineage>
</organism>
<evidence type="ECO:0000313" key="3">
    <source>
        <dbReference type="Proteomes" id="UP000501602"/>
    </source>
</evidence>
<dbReference type="GO" id="GO:0008757">
    <property type="term" value="F:S-adenosylmethionine-dependent methyltransferase activity"/>
    <property type="evidence" value="ECO:0007669"/>
    <property type="project" value="InterPro"/>
</dbReference>
<keyword evidence="2" id="KW-0489">Methyltransferase</keyword>
<dbReference type="Proteomes" id="UP000501602">
    <property type="component" value="Chromosome"/>
</dbReference>
<reference evidence="2 3" key="1">
    <citation type="submission" date="2020-04" db="EMBL/GenBank/DDBJ databases">
        <title>Ferrimonas sp. S7 isolated from sea water.</title>
        <authorList>
            <person name="Bae S.S."/>
            <person name="Baek K."/>
        </authorList>
    </citation>
    <scope>NUCLEOTIDE SEQUENCE [LARGE SCALE GENOMIC DNA]</scope>
    <source>
        <strain evidence="2 3">S7</strain>
    </source>
</reference>
<dbReference type="CDD" id="cd02440">
    <property type="entry name" value="AdoMet_MTases"/>
    <property type="match status" value="1"/>
</dbReference>
<dbReference type="InterPro" id="IPR029063">
    <property type="entry name" value="SAM-dependent_MTases_sf"/>
</dbReference>
<proteinExistence type="predicted"/>
<keyword evidence="3" id="KW-1185">Reference proteome</keyword>
<dbReference type="PANTHER" id="PTHR43591:SF24">
    <property type="entry name" value="2-METHOXY-6-POLYPRENYL-1,4-BENZOQUINOL METHYLASE, MITOCHONDRIAL"/>
    <property type="match status" value="1"/>
</dbReference>
<dbReference type="AlphaFoldDB" id="A0A6H1UCY6"/>
<sequence length="294" mass="32858">MDHWDSYWSNSDGAVIADAELRAAMADFWQTNTAMLGDSVHALDIATGQGDAIVAINRPQWRWTATDLADVKPIDNVLTLMGVEAEKQPFASNQFDLVISQFGLEYGNTEAALAEAVRMLKQGGRFVALMHHQQSTITLQAKQEIEDIRRFEQVELTRPLLLLAETIYQLEHRRGDSNNNKQQFQYRSQQLDQCLSKLKSAVSAAFFSYLLTGVDRVLNQLAKQSLEGAKNLWLTNCDALHQFRLRNEQQLGVALSATELTQLLTAIPGEIEIQQPTIVQSRSGLIGHGVVIHT</sequence>
<evidence type="ECO:0000313" key="2">
    <source>
        <dbReference type="EMBL" id="QIZ76945.1"/>
    </source>
</evidence>
<gene>
    <name evidence="2" type="ORF">HER31_08690</name>
</gene>
<dbReference type="Pfam" id="PF08241">
    <property type="entry name" value="Methyltransf_11"/>
    <property type="match status" value="1"/>
</dbReference>